<sequence length="80" mass="9555">MKVFVEFLPPDLRIVCFKHEGLKIEAFISVIKSPYVNISYEKDLSTYPFRTIDEAQYFADLMINEYLEKIKSVEDFFDEF</sequence>
<evidence type="ECO:0000313" key="3">
    <source>
        <dbReference type="Proteomes" id="UP000199481"/>
    </source>
</evidence>
<gene>
    <name evidence="1" type="ORF">SAMN04487752_0330</name>
    <name evidence="2" type="ORF">SAMN04487752_2724</name>
</gene>
<organism evidence="2 3">
    <name type="scientific">Carnobacterium viridans</name>
    <dbReference type="NCBI Taxonomy" id="174587"/>
    <lineage>
        <taxon>Bacteria</taxon>
        <taxon>Bacillati</taxon>
        <taxon>Bacillota</taxon>
        <taxon>Bacilli</taxon>
        <taxon>Lactobacillales</taxon>
        <taxon>Carnobacteriaceae</taxon>
        <taxon>Carnobacterium</taxon>
    </lineage>
</organism>
<evidence type="ECO:0000313" key="2">
    <source>
        <dbReference type="EMBL" id="SDQ54958.1"/>
    </source>
</evidence>
<dbReference type="Proteomes" id="UP000199481">
    <property type="component" value="Unassembled WGS sequence"/>
</dbReference>
<proteinExistence type="predicted"/>
<dbReference type="RefSeq" id="WP_089974666.1">
    <property type="nucleotide sequence ID" value="NZ_CP084916.1"/>
</dbReference>
<keyword evidence="3" id="KW-1185">Reference proteome</keyword>
<reference evidence="2" key="2">
    <citation type="submission" date="2016-10" db="EMBL/GenBank/DDBJ databases">
        <authorList>
            <person name="de Groot N.N."/>
        </authorList>
    </citation>
    <scope>NUCLEOTIDE SEQUENCE [LARGE SCALE GENOMIC DNA]</scope>
    <source>
        <strain evidence="2">MPL-11</strain>
    </source>
</reference>
<evidence type="ECO:0000313" key="1">
    <source>
        <dbReference type="EMBL" id="SDQ04526.1"/>
    </source>
</evidence>
<dbReference type="OrthoDB" id="2157497at2"/>
<dbReference type="EMBL" id="FNJW01000008">
    <property type="protein sequence ID" value="SDQ54958.1"/>
    <property type="molecule type" value="Genomic_DNA"/>
</dbReference>
<dbReference type="EMBL" id="FNJW01000008">
    <property type="protein sequence ID" value="SDQ04526.1"/>
    <property type="molecule type" value="Genomic_DNA"/>
</dbReference>
<accession>A0A1H1BSP1</accession>
<dbReference type="AlphaFoldDB" id="A0A1H1BSP1"/>
<name>A0A1H1BSP1_9LACT</name>
<protein>
    <submittedName>
        <fullName evidence="2">Uncharacterized protein</fullName>
    </submittedName>
</protein>
<reference evidence="3" key="1">
    <citation type="submission" date="2016-10" db="EMBL/GenBank/DDBJ databases">
        <authorList>
            <person name="Varghese N."/>
            <person name="Submissions S."/>
        </authorList>
    </citation>
    <scope>NUCLEOTIDE SEQUENCE [LARGE SCALE GENOMIC DNA]</scope>
    <source>
        <strain evidence="3">MPL-11</strain>
    </source>
</reference>